<sequence length="147" mass="16807">MSVVTQEVVIDAPIDRVYDVIVDYARYPEFVPGIKGCRVLAGGPGKRVEYELDLGIKRFKYVLRHEEERPRKVTWSLQSGELMKVSNGSWELHPEGDRTRAHYSVEILISKPPLVPQAVIDRISDELTKVNLPRNLHAFKARAESLR</sequence>
<dbReference type="KEGG" id="acp:A2cp1_2307"/>
<evidence type="ECO:0000313" key="2">
    <source>
        <dbReference type="Proteomes" id="UP000007089"/>
    </source>
</evidence>
<dbReference type="HOGENOM" id="CLU_1823279_0_0_7"/>
<dbReference type="PANTHER" id="PTHR39683:SF4">
    <property type="entry name" value="COENZYME Q-BINDING PROTEIN COQ10 START DOMAIN-CONTAINING PROTEIN"/>
    <property type="match status" value="1"/>
</dbReference>
<keyword evidence="2" id="KW-1185">Reference proteome</keyword>
<dbReference type="InterPro" id="IPR023393">
    <property type="entry name" value="START-like_dom_sf"/>
</dbReference>
<gene>
    <name evidence="1" type="ordered locus">A2cp1_2307</name>
</gene>
<name>B8JAC6_ANAD2</name>
<dbReference type="Pfam" id="PF10604">
    <property type="entry name" value="Polyketide_cyc2"/>
    <property type="match status" value="1"/>
</dbReference>
<dbReference type="AlphaFoldDB" id="B8JAC6"/>
<evidence type="ECO:0000313" key="1">
    <source>
        <dbReference type="EMBL" id="ACL65645.1"/>
    </source>
</evidence>
<dbReference type="PANTHER" id="PTHR39683">
    <property type="entry name" value="CONSERVED PROTEIN TB16.3"/>
    <property type="match status" value="1"/>
</dbReference>
<dbReference type="EMBL" id="CP001359">
    <property type="protein sequence ID" value="ACL65645.1"/>
    <property type="molecule type" value="Genomic_DNA"/>
</dbReference>
<organism evidence="1 2">
    <name type="scientific">Anaeromyxobacter dehalogenans (strain ATCC BAA-258 / DSM 21875 / 2CP-1)</name>
    <dbReference type="NCBI Taxonomy" id="455488"/>
    <lineage>
        <taxon>Bacteria</taxon>
        <taxon>Pseudomonadati</taxon>
        <taxon>Myxococcota</taxon>
        <taxon>Myxococcia</taxon>
        <taxon>Myxococcales</taxon>
        <taxon>Cystobacterineae</taxon>
        <taxon>Anaeromyxobacteraceae</taxon>
        <taxon>Anaeromyxobacter</taxon>
    </lineage>
</organism>
<proteinExistence type="predicted"/>
<dbReference type="RefSeq" id="WP_012633479.1">
    <property type="nucleotide sequence ID" value="NC_011891.1"/>
</dbReference>
<dbReference type="SUPFAM" id="SSF55961">
    <property type="entry name" value="Bet v1-like"/>
    <property type="match status" value="1"/>
</dbReference>
<dbReference type="Gene3D" id="3.30.530.20">
    <property type="match status" value="1"/>
</dbReference>
<protein>
    <submittedName>
        <fullName evidence="1">Cyclase/dehydrase</fullName>
    </submittedName>
</protein>
<dbReference type="InterPro" id="IPR019587">
    <property type="entry name" value="Polyketide_cyclase/dehydratase"/>
</dbReference>
<accession>B8JAC6</accession>
<dbReference type="Proteomes" id="UP000007089">
    <property type="component" value="Chromosome"/>
</dbReference>
<reference evidence="1" key="1">
    <citation type="submission" date="2009-01" db="EMBL/GenBank/DDBJ databases">
        <title>Complete sequence of Anaeromyxobacter dehalogenans 2CP-1.</title>
        <authorList>
            <consortium name="US DOE Joint Genome Institute"/>
            <person name="Lucas S."/>
            <person name="Copeland A."/>
            <person name="Lapidus A."/>
            <person name="Glavina del Rio T."/>
            <person name="Dalin E."/>
            <person name="Tice H."/>
            <person name="Bruce D."/>
            <person name="Goodwin L."/>
            <person name="Pitluck S."/>
            <person name="Saunders E."/>
            <person name="Brettin T."/>
            <person name="Detter J.C."/>
            <person name="Han C."/>
            <person name="Larimer F."/>
            <person name="Land M."/>
            <person name="Hauser L."/>
            <person name="Kyrpides N."/>
            <person name="Ovchinnikova G."/>
            <person name="Beliaev A.S."/>
            <person name="Richardson P."/>
        </authorList>
    </citation>
    <scope>NUCLEOTIDE SEQUENCE</scope>
    <source>
        <strain evidence="1">2CP-1</strain>
    </source>
</reference>